<proteinExistence type="predicted"/>
<reference evidence="1" key="1">
    <citation type="journal article" date="2013" name="Environ. Microbiol.">
        <title>Microbiota from the distal guts of lean and obese adolescents exhibit partial functional redundancy besides clear differences in community structure.</title>
        <authorList>
            <person name="Ferrer M."/>
            <person name="Ruiz A."/>
            <person name="Lanza F."/>
            <person name="Haange S.B."/>
            <person name="Oberbach A."/>
            <person name="Till H."/>
            <person name="Bargiela R."/>
            <person name="Campoy C."/>
            <person name="Segura M.T."/>
            <person name="Richter M."/>
            <person name="von Bergen M."/>
            <person name="Seifert J."/>
            <person name="Suarez A."/>
        </authorList>
    </citation>
    <scope>NUCLEOTIDE SEQUENCE</scope>
</reference>
<protein>
    <submittedName>
        <fullName evidence="1">Uncharacterized protein</fullName>
    </submittedName>
</protein>
<dbReference type="EMBL" id="AJWY01002874">
    <property type="protein sequence ID" value="EKC77083.1"/>
    <property type="molecule type" value="Genomic_DNA"/>
</dbReference>
<sequence>MNRINTLFGIEYPIVQGGMV</sequence>
<dbReference type="AlphaFoldDB" id="K1U4H9"/>
<feature type="non-terminal residue" evidence="1">
    <location>
        <position position="20"/>
    </location>
</feature>
<comment type="caution">
    <text evidence="1">The sequence shown here is derived from an EMBL/GenBank/DDBJ whole genome shotgun (WGS) entry which is preliminary data.</text>
</comment>
<gene>
    <name evidence="1" type="ORF">LEA_04357</name>
</gene>
<name>K1U4H9_9ZZZZ</name>
<organism evidence="1">
    <name type="scientific">human gut metagenome</name>
    <dbReference type="NCBI Taxonomy" id="408170"/>
    <lineage>
        <taxon>unclassified sequences</taxon>
        <taxon>metagenomes</taxon>
        <taxon>organismal metagenomes</taxon>
    </lineage>
</organism>
<accession>K1U4H9</accession>
<evidence type="ECO:0000313" key="1">
    <source>
        <dbReference type="EMBL" id="EKC77083.1"/>
    </source>
</evidence>